<dbReference type="Gene3D" id="3.10.450.50">
    <property type="match status" value="1"/>
</dbReference>
<organism evidence="2 3">
    <name type="scientific">Pseudomonas kairouanensis</name>
    <dbReference type="NCBI Taxonomy" id="2293832"/>
    <lineage>
        <taxon>Bacteria</taxon>
        <taxon>Pseudomonadati</taxon>
        <taxon>Pseudomonadota</taxon>
        <taxon>Gammaproteobacteria</taxon>
        <taxon>Pseudomonadales</taxon>
        <taxon>Pseudomonadaceae</taxon>
        <taxon>Pseudomonas</taxon>
    </lineage>
</organism>
<keyword evidence="3" id="KW-1185">Reference proteome</keyword>
<evidence type="ECO:0000313" key="2">
    <source>
        <dbReference type="EMBL" id="TFY85426.1"/>
    </source>
</evidence>
<dbReference type="OrthoDB" id="4571298at2"/>
<feature type="domain" description="SnoaL-like" evidence="1">
    <location>
        <begin position="8"/>
        <end position="137"/>
    </location>
</feature>
<dbReference type="RefSeq" id="WP_135291686.1">
    <property type="nucleotide sequence ID" value="NZ_QUZU01000044.1"/>
</dbReference>
<dbReference type="AlphaFoldDB" id="A0A4Z0AF69"/>
<accession>A0A4Z0AF69</accession>
<dbReference type="InterPro" id="IPR037401">
    <property type="entry name" value="SnoaL-like"/>
</dbReference>
<proteinExistence type="predicted"/>
<evidence type="ECO:0000313" key="3">
    <source>
        <dbReference type="Proteomes" id="UP000297391"/>
    </source>
</evidence>
<dbReference type="SUPFAM" id="SSF54427">
    <property type="entry name" value="NTF2-like"/>
    <property type="match status" value="1"/>
</dbReference>
<gene>
    <name evidence="2" type="ORF">DYL59_25560</name>
</gene>
<comment type="caution">
    <text evidence="2">The sequence shown here is derived from an EMBL/GenBank/DDBJ whole genome shotgun (WGS) entry which is preliminary data.</text>
</comment>
<dbReference type="CDD" id="cd00531">
    <property type="entry name" value="NTF2_like"/>
    <property type="match status" value="1"/>
</dbReference>
<dbReference type="EMBL" id="QUZU01000044">
    <property type="protein sequence ID" value="TFY85426.1"/>
    <property type="molecule type" value="Genomic_DNA"/>
</dbReference>
<dbReference type="InterPro" id="IPR032710">
    <property type="entry name" value="NTF2-like_dom_sf"/>
</dbReference>
<reference evidence="2 3" key="1">
    <citation type="journal article" date="2019" name="Syst. Appl. Microbiol.">
        <title>New species of pathogenic Pseudomonas isolated from citrus in Tunisia: Proposal of Pseudomonas kairouanensis sp. nov. and Pseudomonas nabeulensis sp. nov.</title>
        <authorList>
            <person name="Oueslati M."/>
            <person name="Mulet M."/>
            <person name="Gomila M."/>
            <person name="Berge O."/>
            <person name="Hajlaoui M.R."/>
            <person name="Lalucat J."/>
            <person name="Sadfi-Zouaoui N."/>
            <person name="Garcia-Valdes E."/>
        </authorList>
    </citation>
    <scope>NUCLEOTIDE SEQUENCE [LARGE SCALE GENOMIC DNA]</scope>
    <source>
        <strain evidence="2 3">KC12</strain>
    </source>
</reference>
<dbReference type="Proteomes" id="UP000297391">
    <property type="component" value="Unassembled WGS sequence"/>
</dbReference>
<dbReference type="Pfam" id="PF13577">
    <property type="entry name" value="SnoaL_4"/>
    <property type="match status" value="1"/>
</dbReference>
<protein>
    <submittedName>
        <fullName evidence="2">Nuclear transport factor 2 family protein</fullName>
    </submittedName>
</protein>
<name>A0A4Z0AF69_9PSED</name>
<sequence length="146" mass="16923">MTADLNRLVSLEAIRNLRLRYCHHLDANRMDALAQLFTEDAICQVDRAGWTGRDAIKAGLSQAFRDFDTEQRGEYPFLHAVSNHWIEFLDEDHAEGRCYLTDFVTQRPAGDSPLLLLGLYVDEYRRVQGQWLISRTRLDVVWPARS</sequence>
<evidence type="ECO:0000259" key="1">
    <source>
        <dbReference type="Pfam" id="PF13577"/>
    </source>
</evidence>